<sequence>MYSPLIGTESDFNLHLLPWWSLESFSSPTCSFSMSHRIPITASHFAMPLDGAPTTAGEVGRNEPCSGEKEMLGKKEEKQLRNYSKECLEQSKDFPDGKYPARGKSAIEDTFPPLYFEWFQFDKISLCTSSWKNASHTYANTLLPMVLLMVSLASHR</sequence>
<dbReference type="Proteomes" id="UP001367508">
    <property type="component" value="Unassembled WGS sequence"/>
</dbReference>
<organism evidence="1 2">
    <name type="scientific">Canavalia gladiata</name>
    <name type="common">Sword bean</name>
    <name type="synonym">Dolichos gladiatus</name>
    <dbReference type="NCBI Taxonomy" id="3824"/>
    <lineage>
        <taxon>Eukaryota</taxon>
        <taxon>Viridiplantae</taxon>
        <taxon>Streptophyta</taxon>
        <taxon>Embryophyta</taxon>
        <taxon>Tracheophyta</taxon>
        <taxon>Spermatophyta</taxon>
        <taxon>Magnoliopsida</taxon>
        <taxon>eudicotyledons</taxon>
        <taxon>Gunneridae</taxon>
        <taxon>Pentapetalae</taxon>
        <taxon>rosids</taxon>
        <taxon>fabids</taxon>
        <taxon>Fabales</taxon>
        <taxon>Fabaceae</taxon>
        <taxon>Papilionoideae</taxon>
        <taxon>50 kb inversion clade</taxon>
        <taxon>NPAAA clade</taxon>
        <taxon>indigoferoid/millettioid clade</taxon>
        <taxon>Phaseoleae</taxon>
        <taxon>Canavalia</taxon>
    </lineage>
</organism>
<dbReference type="AlphaFoldDB" id="A0AAN9QL13"/>
<accession>A0AAN9QL13</accession>
<name>A0AAN9QL13_CANGL</name>
<evidence type="ECO:0000313" key="2">
    <source>
        <dbReference type="Proteomes" id="UP001367508"/>
    </source>
</evidence>
<dbReference type="EMBL" id="JAYMYQ010000004">
    <property type="protein sequence ID" value="KAK7339362.1"/>
    <property type="molecule type" value="Genomic_DNA"/>
</dbReference>
<keyword evidence="2" id="KW-1185">Reference proteome</keyword>
<comment type="caution">
    <text evidence="1">The sequence shown here is derived from an EMBL/GenBank/DDBJ whole genome shotgun (WGS) entry which is preliminary data.</text>
</comment>
<proteinExistence type="predicted"/>
<protein>
    <submittedName>
        <fullName evidence="1">Uncharacterized protein</fullName>
    </submittedName>
</protein>
<gene>
    <name evidence="1" type="ORF">VNO77_20023</name>
</gene>
<reference evidence="1 2" key="1">
    <citation type="submission" date="2024-01" db="EMBL/GenBank/DDBJ databases">
        <title>The genomes of 5 underutilized Papilionoideae crops provide insights into root nodulation and disease resistanc.</title>
        <authorList>
            <person name="Jiang F."/>
        </authorList>
    </citation>
    <scope>NUCLEOTIDE SEQUENCE [LARGE SCALE GENOMIC DNA]</scope>
    <source>
        <strain evidence="1">LVBAO_FW01</strain>
        <tissue evidence="1">Leaves</tissue>
    </source>
</reference>
<evidence type="ECO:0000313" key="1">
    <source>
        <dbReference type="EMBL" id="KAK7339362.1"/>
    </source>
</evidence>